<feature type="domain" description="Aminotransferase class I/classII large" evidence="4">
    <location>
        <begin position="46"/>
        <end position="390"/>
    </location>
</feature>
<keyword evidence="6" id="KW-1185">Reference proteome</keyword>
<evidence type="ECO:0000259" key="4">
    <source>
        <dbReference type="Pfam" id="PF00155"/>
    </source>
</evidence>
<evidence type="ECO:0000256" key="2">
    <source>
        <dbReference type="ARBA" id="ARBA00022679"/>
    </source>
</evidence>
<sequence>MAKHNSLSDYASRRFRFAGNALLQFHDPFFAQIDRLRAEFEAKGTHFVSFANYDYLGLANHPKILEEADRELHRLGVGALASRLVGGERSTHKPFEAEIAEFLGMESALTLVSGYLANVTTISWLLGKRDALFIDELAHNSIVAGCEGSPAETIKFRHNDFDHLDQLLRKRREDFRHALIVVEGIYSMDGDTADLPRLVEIKETHDAWLMVDEAHSLGVLGETGRGLAELQGVDPGRLDLVVGTMSKTLASCGGFVCARKPVIDWFRYTLPGFVYSVGLSPVILASARTALRLMQEENWRVGKLARNAELFRDYAHANGLSTGPAIGRGVVPILFQDSVETMWASQHLLEKGFYVPPIVQIGVPKDQPRLRFFLSANHSEEEIRGVIEALRDLPPVAAEAHELVRKAMAGAGDEGWGSSE</sequence>
<dbReference type="CDD" id="cd06454">
    <property type="entry name" value="KBL_like"/>
    <property type="match status" value="1"/>
</dbReference>
<dbReference type="RefSeq" id="WP_099831784.1">
    <property type="nucleotide sequence ID" value="NZ_CP023737.1"/>
</dbReference>
<dbReference type="InterPro" id="IPR015424">
    <property type="entry name" value="PyrdxlP-dep_Trfase"/>
</dbReference>
<dbReference type="PANTHER" id="PTHR13693">
    <property type="entry name" value="CLASS II AMINOTRANSFERASE/8-AMINO-7-OXONONANOATE SYNTHASE"/>
    <property type="match status" value="1"/>
</dbReference>
<gene>
    <name evidence="5" type="ORF">CQW49_11810</name>
</gene>
<dbReference type="AlphaFoldDB" id="A0A2D2D0H6"/>
<comment type="cofactor">
    <cofactor evidence="1">
        <name>pyridoxal 5'-phosphate</name>
        <dbReference type="ChEBI" id="CHEBI:597326"/>
    </cofactor>
</comment>
<dbReference type="Gene3D" id="3.40.640.10">
    <property type="entry name" value="Type I PLP-dependent aspartate aminotransferase-like (Major domain)"/>
    <property type="match status" value="1"/>
</dbReference>
<evidence type="ECO:0000256" key="1">
    <source>
        <dbReference type="ARBA" id="ARBA00001933"/>
    </source>
</evidence>
<keyword evidence="3" id="KW-0663">Pyridoxal phosphate</keyword>
<dbReference type="Gene3D" id="3.90.1150.10">
    <property type="entry name" value="Aspartate Aminotransferase, domain 1"/>
    <property type="match status" value="1"/>
</dbReference>
<evidence type="ECO:0000313" key="6">
    <source>
        <dbReference type="Proteomes" id="UP000230709"/>
    </source>
</evidence>
<protein>
    <submittedName>
        <fullName evidence="5">8-amino-7-oxononanoate synthase</fullName>
    </submittedName>
</protein>
<dbReference type="KEGG" id="mtw:CQW49_11810"/>
<name>A0A2D2D0H6_METT3</name>
<evidence type="ECO:0000256" key="3">
    <source>
        <dbReference type="ARBA" id="ARBA00022898"/>
    </source>
</evidence>
<dbReference type="Pfam" id="PF00155">
    <property type="entry name" value="Aminotran_1_2"/>
    <property type="match status" value="1"/>
</dbReference>
<dbReference type="Proteomes" id="UP000230709">
    <property type="component" value="Chromosome"/>
</dbReference>
<dbReference type="InterPro" id="IPR015422">
    <property type="entry name" value="PyrdxlP-dep_Trfase_small"/>
</dbReference>
<proteinExistence type="predicted"/>
<dbReference type="GO" id="GO:0008710">
    <property type="term" value="F:8-amino-7-oxononanoate synthase activity"/>
    <property type="evidence" value="ECO:0007669"/>
    <property type="project" value="TreeGrafter"/>
</dbReference>
<accession>A0A2D2D0H6</accession>
<reference evidence="6" key="1">
    <citation type="submission" date="2017-10" db="EMBL/GenBank/DDBJ databases">
        <title>Completed PacBio SMRT sequence of Methylosinus trichosporium OB3b reveals presence of a third large plasmid.</title>
        <authorList>
            <person name="Charles T.C."/>
            <person name="Lynch M.D.J."/>
            <person name="Heil J.R."/>
            <person name="Cheng J."/>
        </authorList>
    </citation>
    <scope>NUCLEOTIDE SEQUENCE [LARGE SCALE GENOMIC DNA]</scope>
    <source>
        <strain evidence="6">OB3b</strain>
    </source>
</reference>
<dbReference type="GO" id="GO:0009102">
    <property type="term" value="P:biotin biosynthetic process"/>
    <property type="evidence" value="ECO:0007669"/>
    <property type="project" value="TreeGrafter"/>
</dbReference>
<organism evidence="5 6">
    <name type="scientific">Methylosinus trichosporium (strain ATCC 35070 / NCIMB 11131 / UNIQEM 75 / OB3b)</name>
    <dbReference type="NCBI Taxonomy" id="595536"/>
    <lineage>
        <taxon>Bacteria</taxon>
        <taxon>Pseudomonadati</taxon>
        <taxon>Pseudomonadota</taxon>
        <taxon>Alphaproteobacteria</taxon>
        <taxon>Hyphomicrobiales</taxon>
        <taxon>Methylocystaceae</taxon>
        <taxon>Methylosinus</taxon>
    </lineage>
</organism>
<dbReference type="InterPro" id="IPR015421">
    <property type="entry name" value="PyrdxlP-dep_Trfase_major"/>
</dbReference>
<dbReference type="EMBL" id="CP023737">
    <property type="protein sequence ID" value="ATQ68486.1"/>
    <property type="molecule type" value="Genomic_DNA"/>
</dbReference>
<dbReference type="InterPro" id="IPR050087">
    <property type="entry name" value="AON_synthase_class-II"/>
</dbReference>
<dbReference type="GO" id="GO:0030170">
    <property type="term" value="F:pyridoxal phosphate binding"/>
    <property type="evidence" value="ECO:0007669"/>
    <property type="project" value="InterPro"/>
</dbReference>
<dbReference type="InterPro" id="IPR004839">
    <property type="entry name" value="Aminotransferase_I/II_large"/>
</dbReference>
<dbReference type="STRING" id="595536.GCA_000178815_02802"/>
<evidence type="ECO:0000313" key="5">
    <source>
        <dbReference type="EMBL" id="ATQ68486.1"/>
    </source>
</evidence>
<dbReference type="SUPFAM" id="SSF53383">
    <property type="entry name" value="PLP-dependent transferases"/>
    <property type="match status" value="1"/>
</dbReference>
<keyword evidence="2" id="KW-0808">Transferase</keyword>
<dbReference type="PANTHER" id="PTHR13693:SF100">
    <property type="entry name" value="8-AMINO-7-OXONONANOATE SYNTHASE"/>
    <property type="match status" value="1"/>
</dbReference>